<organism evidence="1">
    <name type="scientific">marine sediment metagenome</name>
    <dbReference type="NCBI Taxonomy" id="412755"/>
    <lineage>
        <taxon>unclassified sequences</taxon>
        <taxon>metagenomes</taxon>
        <taxon>ecological metagenomes</taxon>
    </lineage>
</organism>
<reference evidence="1" key="1">
    <citation type="journal article" date="2015" name="Nature">
        <title>Complex archaea that bridge the gap between prokaryotes and eukaryotes.</title>
        <authorList>
            <person name="Spang A."/>
            <person name="Saw J.H."/>
            <person name="Jorgensen S.L."/>
            <person name="Zaremba-Niedzwiedzka K."/>
            <person name="Martijn J."/>
            <person name="Lind A.E."/>
            <person name="van Eijk R."/>
            <person name="Schleper C."/>
            <person name="Guy L."/>
            <person name="Ettema T.J."/>
        </authorList>
    </citation>
    <scope>NUCLEOTIDE SEQUENCE</scope>
</reference>
<sequence length="62" mass="7259">MECTNWKENNQTVYGENIKGIQSSRRCRLCGGARLWEDPSMYYCHAFSEDGRSFLCLDCTRK</sequence>
<name>A0A0F9QPT0_9ZZZZ</name>
<proteinExistence type="predicted"/>
<accession>A0A0F9QPT0</accession>
<dbReference type="AlphaFoldDB" id="A0A0F9QPT0"/>
<gene>
    <name evidence="1" type="ORF">LCGC14_0988600</name>
</gene>
<comment type="caution">
    <text evidence="1">The sequence shown here is derived from an EMBL/GenBank/DDBJ whole genome shotgun (WGS) entry which is preliminary data.</text>
</comment>
<protein>
    <submittedName>
        <fullName evidence="1">Uncharacterized protein</fullName>
    </submittedName>
</protein>
<dbReference type="EMBL" id="LAZR01003738">
    <property type="protein sequence ID" value="KKN15171.1"/>
    <property type="molecule type" value="Genomic_DNA"/>
</dbReference>
<evidence type="ECO:0000313" key="1">
    <source>
        <dbReference type="EMBL" id="KKN15171.1"/>
    </source>
</evidence>